<accession>A0A964RIS7</accession>
<reference evidence="2" key="1">
    <citation type="submission" date="2019-12" db="EMBL/GenBank/DDBJ databases">
        <title>Microbes associate with the intestines of laboratory mice.</title>
        <authorList>
            <person name="Navarre W."/>
            <person name="Wong E."/>
        </authorList>
    </citation>
    <scope>NUCLEOTIDE SEQUENCE</scope>
    <source>
        <strain evidence="2">NM79_F5</strain>
    </source>
</reference>
<sequence length="239" mass="27667">MLSIIYNNKDSNKDYNLYLEEVPNFPVANAQYETIDIPGRDGSVNIFDKYPDLVIPIKFVFISGRDFLTRKNSITQWLNSKANFPLYYSEDKSMFYNVKKIALSDFTTEGNKIRRVAANFTIESYMYLNEGNEIREINSPTKIYNGRATHISLPYLKIYGSGDINLNINNRVTQFKNISDFIEIDSKKPNCYKTINDIITNSNDSMFSSIFPYLDPGENEISWSGNLSKIEIIPRWCCR</sequence>
<proteinExistence type="predicted"/>
<dbReference type="AlphaFoldDB" id="A0A964RIS7"/>
<evidence type="ECO:0000259" key="1">
    <source>
        <dbReference type="Pfam" id="PF05709"/>
    </source>
</evidence>
<feature type="domain" description="Siphovirus-type tail component RIFT-related" evidence="1">
    <location>
        <begin position="23"/>
        <end position="122"/>
    </location>
</feature>
<organism evidence="2 3">
    <name type="scientific">Clostridium chromiireducens</name>
    <dbReference type="NCBI Taxonomy" id="225345"/>
    <lineage>
        <taxon>Bacteria</taxon>
        <taxon>Bacillati</taxon>
        <taxon>Bacillota</taxon>
        <taxon>Clostridia</taxon>
        <taxon>Eubacteriales</taxon>
        <taxon>Clostridiaceae</taxon>
        <taxon>Clostridium</taxon>
    </lineage>
</organism>
<dbReference type="NCBIfam" id="TIGR01633">
    <property type="entry name" value="phi3626_gp14_N"/>
    <property type="match status" value="1"/>
</dbReference>
<dbReference type="RefSeq" id="WP_160357681.1">
    <property type="nucleotide sequence ID" value="NZ_WSRQ01000001.1"/>
</dbReference>
<dbReference type="Gene3D" id="2.40.30.200">
    <property type="match status" value="1"/>
</dbReference>
<dbReference type="Proteomes" id="UP000656077">
    <property type="component" value="Unassembled WGS sequence"/>
</dbReference>
<dbReference type="InterPro" id="IPR008841">
    <property type="entry name" value="Siphovirus-type_tail_N"/>
</dbReference>
<comment type="caution">
    <text evidence="2">The sequence shown here is derived from an EMBL/GenBank/DDBJ whole genome shotgun (WGS) entry which is preliminary data.</text>
</comment>
<dbReference type="Pfam" id="PF05709">
    <property type="entry name" value="Sipho_tail"/>
    <property type="match status" value="1"/>
</dbReference>
<dbReference type="EMBL" id="WSRQ01000001">
    <property type="protein sequence ID" value="MVX62235.1"/>
    <property type="molecule type" value="Genomic_DNA"/>
</dbReference>
<evidence type="ECO:0000313" key="2">
    <source>
        <dbReference type="EMBL" id="MVX62235.1"/>
    </source>
</evidence>
<gene>
    <name evidence="2" type="ORF">GKZ28_00785</name>
</gene>
<dbReference type="InterPro" id="IPR006520">
    <property type="entry name" value="Dit_BPSPP_N"/>
</dbReference>
<protein>
    <submittedName>
        <fullName evidence="2">Phage tail protein</fullName>
    </submittedName>
</protein>
<evidence type="ECO:0000313" key="3">
    <source>
        <dbReference type="Proteomes" id="UP000656077"/>
    </source>
</evidence>
<name>A0A964RIS7_9CLOT</name>